<accession>A0ABV3U4P5</accession>
<comment type="caution">
    <text evidence="2">The sequence shown here is derived from an EMBL/GenBank/DDBJ whole genome shotgun (WGS) entry which is preliminary data.</text>
</comment>
<organism evidence="2 3">
    <name type="scientific">Zhongshania guokunii</name>
    <dbReference type="NCBI Taxonomy" id="641783"/>
    <lineage>
        <taxon>Bacteria</taxon>
        <taxon>Pseudomonadati</taxon>
        <taxon>Pseudomonadota</taxon>
        <taxon>Gammaproteobacteria</taxon>
        <taxon>Cellvibrionales</taxon>
        <taxon>Spongiibacteraceae</taxon>
        <taxon>Zhongshania</taxon>
    </lineage>
</organism>
<keyword evidence="1" id="KW-0472">Membrane</keyword>
<name>A0ABV3U4P5_9GAMM</name>
<evidence type="ECO:0000256" key="1">
    <source>
        <dbReference type="SAM" id="Phobius"/>
    </source>
</evidence>
<proteinExistence type="predicted"/>
<evidence type="ECO:0000313" key="2">
    <source>
        <dbReference type="EMBL" id="MEX1668932.1"/>
    </source>
</evidence>
<evidence type="ECO:0000313" key="3">
    <source>
        <dbReference type="Proteomes" id="UP001557485"/>
    </source>
</evidence>
<gene>
    <name evidence="2" type="ORF">AB4876_08405</name>
</gene>
<dbReference type="Proteomes" id="UP001557485">
    <property type="component" value="Unassembled WGS sequence"/>
</dbReference>
<dbReference type="EMBL" id="JBFRYA010000006">
    <property type="protein sequence ID" value="MEX1668932.1"/>
    <property type="molecule type" value="Genomic_DNA"/>
</dbReference>
<protein>
    <submittedName>
        <fullName evidence="2">Uncharacterized protein</fullName>
    </submittedName>
</protein>
<feature type="transmembrane region" description="Helical" evidence="1">
    <location>
        <begin position="6"/>
        <end position="23"/>
    </location>
</feature>
<reference evidence="2 3" key="1">
    <citation type="journal article" date="2011" name="Int. J. Syst. Evol. Microbiol.">
        <title>Zhongshania antarctica gen. nov., sp. nov. and Zhongshania guokunii sp. nov., gammaproteobacteria respectively isolated from coastal attached (fast) ice and surface seawater of the Antarctic.</title>
        <authorList>
            <person name="Li H.J."/>
            <person name="Zhang X.Y."/>
            <person name="Chen C.X."/>
            <person name="Zhang Y.J."/>
            <person name="Gao Z.M."/>
            <person name="Yu Y."/>
            <person name="Chen X.L."/>
            <person name="Chen B."/>
            <person name="Zhang Y.Z."/>
        </authorList>
    </citation>
    <scope>NUCLEOTIDE SEQUENCE [LARGE SCALE GENOMIC DNA]</scope>
    <source>
        <strain evidence="2 3">ZS6-22T</strain>
    </source>
</reference>
<keyword evidence="1" id="KW-0812">Transmembrane</keyword>
<dbReference type="RefSeq" id="WP_368381197.1">
    <property type="nucleotide sequence ID" value="NZ_JBFRYA010000006.1"/>
</dbReference>
<sequence length="125" mass="13801">MAQPKMVYSLTAFVIVIYAIVFLRSTPPALEKPLNSHVASWTIDESGLSAGPAVIHAQLGDQLQLYIQATITDELQLSGYGTTLQLGPQSPRQFDLVLNVSGHFEFKLRNRQYVIAVLEVSSLKE</sequence>
<keyword evidence="3" id="KW-1185">Reference proteome</keyword>
<keyword evidence="1" id="KW-1133">Transmembrane helix</keyword>